<reference evidence="2 3" key="1">
    <citation type="journal article" date="2014" name="Int. J. Syst. Evol. Microbiol.">
        <title>Complete genome sequence of Corynebacterium casei LMG S-19264T (=DSM 44701T), isolated from a smear-ripened cheese.</title>
        <authorList>
            <consortium name="US DOE Joint Genome Institute (JGI-PGF)"/>
            <person name="Walter F."/>
            <person name="Albersmeier A."/>
            <person name="Kalinowski J."/>
            <person name="Ruckert C."/>
        </authorList>
    </citation>
    <scope>NUCLEOTIDE SEQUENCE [LARGE SCALE GENOMIC DNA]</scope>
    <source>
        <strain evidence="2 3">JCM 4255</strain>
    </source>
</reference>
<evidence type="ECO:0000256" key="1">
    <source>
        <dbReference type="SAM" id="MobiDB-lite"/>
    </source>
</evidence>
<gene>
    <name evidence="2" type="ORF">GCM10017668_37010</name>
</gene>
<evidence type="ECO:0000313" key="2">
    <source>
        <dbReference type="EMBL" id="BCL21858.1"/>
    </source>
</evidence>
<feature type="compositionally biased region" description="Low complexity" evidence="1">
    <location>
        <begin position="32"/>
        <end position="50"/>
    </location>
</feature>
<dbReference type="KEGG" id="stui:GCM10017668_37010"/>
<dbReference type="AlphaFoldDB" id="A0A7G1NFB9"/>
<feature type="region of interest" description="Disordered" evidence="1">
    <location>
        <begin position="1"/>
        <end position="67"/>
    </location>
</feature>
<organism evidence="2 3">
    <name type="scientific">Streptomyces tuirus</name>
    <dbReference type="NCBI Taxonomy" id="68278"/>
    <lineage>
        <taxon>Bacteria</taxon>
        <taxon>Bacillati</taxon>
        <taxon>Actinomycetota</taxon>
        <taxon>Actinomycetes</taxon>
        <taxon>Kitasatosporales</taxon>
        <taxon>Streptomycetaceae</taxon>
        <taxon>Streptomyces</taxon>
    </lineage>
</organism>
<accession>A0A7G1NFB9</accession>
<dbReference type="EMBL" id="AP023439">
    <property type="protein sequence ID" value="BCL21858.1"/>
    <property type="molecule type" value="Genomic_DNA"/>
</dbReference>
<proteinExistence type="predicted"/>
<name>A0A7G1NFB9_9ACTN</name>
<evidence type="ECO:0000313" key="3">
    <source>
        <dbReference type="Proteomes" id="UP000516373"/>
    </source>
</evidence>
<sequence length="67" mass="6975">MNPPNGFGANGMGVSTNGYQHGNLSRQPPLWSRPSLASESTSESKSARSLPGSVRRDGTGLSAMSHC</sequence>
<dbReference type="Proteomes" id="UP000516373">
    <property type="component" value="Chromosome"/>
</dbReference>
<protein>
    <submittedName>
        <fullName evidence="2">Uncharacterized protein</fullName>
    </submittedName>
</protein>
<feature type="compositionally biased region" description="Polar residues" evidence="1">
    <location>
        <begin position="13"/>
        <end position="26"/>
    </location>
</feature>